<evidence type="ECO:0000256" key="1">
    <source>
        <dbReference type="SAM" id="MobiDB-lite"/>
    </source>
</evidence>
<organism evidence="2 3">
    <name type="scientific">Castilleja foliolosa</name>
    <dbReference type="NCBI Taxonomy" id="1961234"/>
    <lineage>
        <taxon>Eukaryota</taxon>
        <taxon>Viridiplantae</taxon>
        <taxon>Streptophyta</taxon>
        <taxon>Embryophyta</taxon>
        <taxon>Tracheophyta</taxon>
        <taxon>Spermatophyta</taxon>
        <taxon>Magnoliopsida</taxon>
        <taxon>eudicotyledons</taxon>
        <taxon>Gunneridae</taxon>
        <taxon>Pentapetalae</taxon>
        <taxon>asterids</taxon>
        <taxon>lamiids</taxon>
        <taxon>Lamiales</taxon>
        <taxon>Orobanchaceae</taxon>
        <taxon>Pedicularideae</taxon>
        <taxon>Castillejinae</taxon>
        <taxon>Castilleja</taxon>
    </lineage>
</organism>
<comment type="caution">
    <text evidence="2">The sequence shown here is derived from an EMBL/GenBank/DDBJ whole genome shotgun (WGS) entry which is preliminary data.</text>
</comment>
<gene>
    <name evidence="2" type="ORF">CASFOL_036895</name>
</gene>
<name>A0ABD3BPG3_9LAMI</name>
<dbReference type="AlphaFoldDB" id="A0ABD3BPG3"/>
<protein>
    <submittedName>
        <fullName evidence="2">Uncharacterized protein</fullName>
    </submittedName>
</protein>
<dbReference type="EMBL" id="JAVIJP010000069">
    <property type="protein sequence ID" value="KAL3619325.1"/>
    <property type="molecule type" value="Genomic_DNA"/>
</dbReference>
<dbReference type="Proteomes" id="UP001632038">
    <property type="component" value="Unassembled WGS sequence"/>
</dbReference>
<reference evidence="3" key="1">
    <citation type="journal article" date="2024" name="IScience">
        <title>Strigolactones Initiate the Formation of Haustorium-like Structures in Castilleja.</title>
        <authorList>
            <person name="Buerger M."/>
            <person name="Peterson D."/>
            <person name="Chory J."/>
        </authorList>
    </citation>
    <scope>NUCLEOTIDE SEQUENCE [LARGE SCALE GENOMIC DNA]</scope>
</reference>
<evidence type="ECO:0000313" key="3">
    <source>
        <dbReference type="Proteomes" id="UP001632038"/>
    </source>
</evidence>
<sequence length="119" mass="13196">MTGVVCRRSDRRGDGCGSDEPSGRRAGSVLAARPRAARSWRIWRRQFLGMVASALTEDLKALERHSERDYGGGSPMTGVSACKRAFQLVTIVVCRVKVARFRGLGLNKFLLLFEKLVEI</sequence>
<feature type="region of interest" description="Disordered" evidence="1">
    <location>
        <begin position="1"/>
        <end position="30"/>
    </location>
</feature>
<accession>A0ABD3BPG3</accession>
<evidence type="ECO:0000313" key="2">
    <source>
        <dbReference type="EMBL" id="KAL3619325.1"/>
    </source>
</evidence>
<keyword evidence="3" id="KW-1185">Reference proteome</keyword>
<proteinExistence type="predicted"/>